<sequence>MESNNLTEKLNTFTSLVLKDAEQKREKLLENVQKEYSERIDAKENELLQGAYENIQQNIQSAQKSANERVLHAELDSKKKLIMRREEIIDDVMKLSRAKIVEFIESDKYEEWLLSKIEKALFEVGKGSKTIYISSDDIKLKEKIEQIPDTSRITVEASGEKDFLGGAKILNTDRKVAVDYSFKEMLSEEKQKFLQSSGLALG</sequence>
<keyword evidence="3" id="KW-0406">Ion transport</keyword>
<evidence type="ECO:0000313" key="6">
    <source>
        <dbReference type="Proteomes" id="UP001198242"/>
    </source>
</evidence>
<dbReference type="AlphaFoldDB" id="A0AAE3J9J3"/>
<dbReference type="GO" id="GO:0033178">
    <property type="term" value="C:proton-transporting two-sector ATPase complex, catalytic domain"/>
    <property type="evidence" value="ECO:0007669"/>
    <property type="project" value="InterPro"/>
</dbReference>
<dbReference type="SUPFAM" id="SSF160527">
    <property type="entry name" value="V-type ATPase subunit E-like"/>
    <property type="match status" value="1"/>
</dbReference>
<keyword evidence="6" id="KW-1185">Reference proteome</keyword>
<evidence type="ECO:0000256" key="4">
    <source>
        <dbReference type="SAM" id="Coils"/>
    </source>
</evidence>
<name>A0AAE3J9J3_9FIRM</name>
<dbReference type="EMBL" id="JAJEQM010000012">
    <property type="protein sequence ID" value="MCC2210953.1"/>
    <property type="molecule type" value="Genomic_DNA"/>
</dbReference>
<dbReference type="Gene3D" id="3.30.2320.30">
    <property type="entry name" value="ATP synthase, E subunit, C-terminal"/>
    <property type="match status" value="1"/>
</dbReference>
<dbReference type="InterPro" id="IPR002842">
    <property type="entry name" value="ATPase_V1_Esu"/>
</dbReference>
<accession>A0AAE3J9J3</accession>
<keyword evidence="2" id="KW-0813">Transport</keyword>
<dbReference type="Pfam" id="PF01991">
    <property type="entry name" value="vATP-synt_E"/>
    <property type="match status" value="1"/>
</dbReference>
<feature type="coiled-coil region" evidence="4">
    <location>
        <begin position="18"/>
        <end position="65"/>
    </location>
</feature>
<evidence type="ECO:0000256" key="1">
    <source>
        <dbReference type="ARBA" id="ARBA00005901"/>
    </source>
</evidence>
<reference evidence="5 6" key="1">
    <citation type="submission" date="2021-10" db="EMBL/GenBank/DDBJ databases">
        <title>Anaerobic single-cell dispensing facilitates the cultivation of human gut bacteria.</title>
        <authorList>
            <person name="Afrizal A."/>
        </authorList>
    </citation>
    <scope>NUCLEOTIDE SEQUENCE [LARGE SCALE GENOMIC DNA]</scope>
    <source>
        <strain evidence="5 6">CLA-AA-H232</strain>
    </source>
</reference>
<proteinExistence type="inferred from homology"/>
<dbReference type="Proteomes" id="UP001198242">
    <property type="component" value="Unassembled WGS sequence"/>
</dbReference>
<evidence type="ECO:0000256" key="2">
    <source>
        <dbReference type="ARBA" id="ARBA00022448"/>
    </source>
</evidence>
<organism evidence="5 6">
    <name type="scientific">Hominilimicola fabiformis</name>
    <dbReference type="NCBI Taxonomy" id="2885356"/>
    <lineage>
        <taxon>Bacteria</taxon>
        <taxon>Bacillati</taxon>
        <taxon>Bacillota</taxon>
        <taxon>Clostridia</taxon>
        <taxon>Eubacteriales</taxon>
        <taxon>Oscillospiraceae</taxon>
        <taxon>Hominilimicola</taxon>
    </lineage>
</organism>
<gene>
    <name evidence="5" type="ORF">LKE05_09160</name>
</gene>
<dbReference type="InterPro" id="IPR038495">
    <property type="entry name" value="ATPase_E_C"/>
</dbReference>
<dbReference type="RefSeq" id="WP_022230586.1">
    <property type="nucleotide sequence ID" value="NZ_JAJEQM010000012.1"/>
</dbReference>
<comment type="similarity">
    <text evidence="1">Belongs to the V-ATPase E subunit family.</text>
</comment>
<evidence type="ECO:0000313" key="5">
    <source>
        <dbReference type="EMBL" id="MCC2210953.1"/>
    </source>
</evidence>
<protein>
    <submittedName>
        <fullName evidence="5">V-type ATP synthase subunit E</fullName>
    </submittedName>
</protein>
<keyword evidence="4" id="KW-0175">Coiled coil</keyword>
<dbReference type="GO" id="GO:0046961">
    <property type="term" value="F:proton-transporting ATPase activity, rotational mechanism"/>
    <property type="evidence" value="ECO:0007669"/>
    <property type="project" value="InterPro"/>
</dbReference>
<comment type="caution">
    <text evidence="5">The sequence shown here is derived from an EMBL/GenBank/DDBJ whole genome shotgun (WGS) entry which is preliminary data.</text>
</comment>
<evidence type="ECO:0000256" key="3">
    <source>
        <dbReference type="ARBA" id="ARBA00023065"/>
    </source>
</evidence>